<organism evidence="2 3">
    <name type="scientific">Neisseria animaloris</name>
    <dbReference type="NCBI Taxonomy" id="326522"/>
    <lineage>
        <taxon>Bacteria</taxon>
        <taxon>Pseudomonadati</taxon>
        <taxon>Pseudomonadota</taxon>
        <taxon>Betaproteobacteria</taxon>
        <taxon>Neisseriales</taxon>
        <taxon>Neisseriaceae</taxon>
        <taxon>Neisseria</taxon>
    </lineage>
</organism>
<dbReference type="PANTHER" id="PTHR45663:SF11">
    <property type="entry name" value="GEO12009P1"/>
    <property type="match status" value="1"/>
</dbReference>
<dbReference type="KEGG" id="nani:NCTC12227_01126"/>
<name>A0A3S4YR33_9NEIS</name>
<dbReference type="PANTHER" id="PTHR45663">
    <property type="entry name" value="GEO12009P1"/>
    <property type="match status" value="1"/>
</dbReference>
<dbReference type="CDD" id="cd02947">
    <property type="entry name" value="TRX_family"/>
    <property type="match status" value="1"/>
</dbReference>
<evidence type="ECO:0000313" key="3">
    <source>
        <dbReference type="Proteomes" id="UP000268229"/>
    </source>
</evidence>
<dbReference type="Proteomes" id="UP000268229">
    <property type="component" value="Chromosome"/>
</dbReference>
<sequence>MSETHSRCVYSIKFFAMMALPVKRWDMFSTVGAIPNIRMRIMKKVIPMFFAALLAGQALAADFQPFQQAKFDALQKDGKPVLVHIHADWCPVCRRQVEVLKPMLQEPKFKNLTVLKVDFDSQKKQVQAFKANHQSTLILFNDGKEVRRSTGETDPQRLRQFITLPH</sequence>
<dbReference type="Pfam" id="PF00085">
    <property type="entry name" value="Thioredoxin"/>
    <property type="match status" value="1"/>
</dbReference>
<proteinExistence type="predicted"/>
<dbReference type="GO" id="GO:0015035">
    <property type="term" value="F:protein-disulfide reductase activity"/>
    <property type="evidence" value="ECO:0007669"/>
    <property type="project" value="TreeGrafter"/>
</dbReference>
<dbReference type="EMBL" id="LR134516">
    <property type="protein sequence ID" value="VEJ21395.1"/>
    <property type="molecule type" value="Genomic_DNA"/>
</dbReference>
<protein>
    <submittedName>
        <fullName evidence="2">MPT46</fullName>
    </submittedName>
</protein>
<dbReference type="RefSeq" id="WP_232005251.1">
    <property type="nucleotide sequence ID" value="NZ_LR134440.1"/>
</dbReference>
<dbReference type="AlphaFoldDB" id="A0A3S4YR33"/>
<reference evidence="2 3" key="1">
    <citation type="submission" date="2018-12" db="EMBL/GenBank/DDBJ databases">
        <authorList>
            <consortium name="Pathogen Informatics"/>
        </authorList>
    </citation>
    <scope>NUCLEOTIDE SEQUENCE [LARGE SCALE GENOMIC DNA]</scope>
    <source>
        <strain evidence="2 3">NCTC12227</strain>
    </source>
</reference>
<feature type="domain" description="Thioredoxin" evidence="1">
    <location>
        <begin position="53"/>
        <end position="166"/>
    </location>
</feature>
<dbReference type="PROSITE" id="PS51352">
    <property type="entry name" value="THIOREDOXIN_2"/>
    <property type="match status" value="1"/>
</dbReference>
<dbReference type="STRING" id="326522.BWD08_08665"/>
<dbReference type="InterPro" id="IPR036249">
    <property type="entry name" value="Thioredoxin-like_sf"/>
</dbReference>
<evidence type="ECO:0000313" key="2">
    <source>
        <dbReference type="EMBL" id="VEJ21395.1"/>
    </source>
</evidence>
<gene>
    <name evidence="2" type="primary">trxA_3</name>
    <name evidence="2" type="ORF">NCTC12227_01126</name>
</gene>
<dbReference type="SUPFAM" id="SSF52833">
    <property type="entry name" value="Thioredoxin-like"/>
    <property type="match status" value="1"/>
</dbReference>
<dbReference type="InterPro" id="IPR013766">
    <property type="entry name" value="Thioredoxin_domain"/>
</dbReference>
<dbReference type="GO" id="GO:0005737">
    <property type="term" value="C:cytoplasm"/>
    <property type="evidence" value="ECO:0007669"/>
    <property type="project" value="TreeGrafter"/>
</dbReference>
<dbReference type="Gene3D" id="3.40.30.10">
    <property type="entry name" value="Glutaredoxin"/>
    <property type="match status" value="1"/>
</dbReference>
<accession>A0A3S4YR33</accession>
<evidence type="ECO:0000259" key="1">
    <source>
        <dbReference type="PROSITE" id="PS51352"/>
    </source>
</evidence>
<keyword evidence="3" id="KW-1185">Reference proteome</keyword>